<keyword evidence="2" id="KW-1185">Reference proteome</keyword>
<evidence type="ECO:0000313" key="1">
    <source>
        <dbReference type="EMBL" id="NLQ22146.1"/>
    </source>
</evidence>
<dbReference type="PANTHER" id="PTHR35404:SF8">
    <property type="entry name" value="TRANSPOSASE OF TN10"/>
    <property type="match status" value="1"/>
</dbReference>
<dbReference type="EMBL" id="JABAEB010000003">
    <property type="protein sequence ID" value="NLQ22146.1"/>
    <property type="molecule type" value="Genomic_DNA"/>
</dbReference>
<accession>A0ABX1KIY9</accession>
<reference evidence="1 2" key="1">
    <citation type="submission" date="2020-04" db="EMBL/GenBank/DDBJ databases">
        <title>The first description of lens atrophy caused by putative novel Shewanella sp. that is a new emerging pathogen for cultured rainbow trout?</title>
        <authorList>
            <person name="Saticioglu I.B."/>
            <person name="Duman M."/>
            <person name="Altun S."/>
        </authorList>
    </citation>
    <scope>NUCLEOTIDE SEQUENCE [LARGE SCALE GENOMIC DNA]</scope>
    <source>
        <strain evidence="1 2">S-1</strain>
    </source>
</reference>
<comment type="caution">
    <text evidence="1">The sequence shown here is derived from an EMBL/GenBank/DDBJ whole genome shotgun (WGS) entry which is preliminary data.</text>
</comment>
<evidence type="ECO:0000313" key="2">
    <source>
        <dbReference type="Proteomes" id="UP000527352"/>
    </source>
</evidence>
<feature type="non-terminal residue" evidence="1">
    <location>
        <position position="103"/>
    </location>
</feature>
<organism evidence="1 2">
    <name type="scientific">Shewanella oncorhynchi</name>
    <dbReference type="NCBI Taxonomy" id="2726434"/>
    <lineage>
        <taxon>Bacteria</taxon>
        <taxon>Pseudomonadati</taxon>
        <taxon>Pseudomonadota</taxon>
        <taxon>Gammaproteobacteria</taxon>
        <taxon>Alteromonadales</taxon>
        <taxon>Shewanellaceae</taxon>
        <taxon>Shewanella</taxon>
    </lineage>
</organism>
<gene>
    <name evidence="1" type="ORF">HGO26_04495</name>
</gene>
<dbReference type="Proteomes" id="UP000527352">
    <property type="component" value="Unassembled WGS sequence"/>
</dbReference>
<sequence>MQVLTILHQSLYQHCPEIHQKRLNTLMVACRALINADCLTLTHLGRHIDGTSTHTKHSIKRMDRLLGNPHLHHERMAVYQWHAKWLLTAHTMPTILVDWSDMR</sequence>
<dbReference type="SUPFAM" id="SSF53098">
    <property type="entry name" value="Ribonuclease H-like"/>
    <property type="match status" value="1"/>
</dbReference>
<name>A0ABX1KIY9_9GAMM</name>
<protein>
    <submittedName>
        <fullName evidence="1">IS4 family transposase</fullName>
    </submittedName>
</protein>
<dbReference type="PANTHER" id="PTHR35404">
    <property type="entry name" value="TRANSPOSASE OF TN10"/>
    <property type="match status" value="1"/>
</dbReference>
<proteinExistence type="predicted"/>
<dbReference type="InterPro" id="IPR012337">
    <property type="entry name" value="RNaseH-like_sf"/>
</dbReference>